<dbReference type="EMBL" id="CP000267">
    <property type="protein sequence ID" value="ABD68163.1"/>
    <property type="molecule type" value="Genomic_DNA"/>
</dbReference>
<organism evidence="7 8">
    <name type="scientific">Albidiferax ferrireducens (strain ATCC BAA-621 / DSM 15236 / T118)</name>
    <name type="common">Rhodoferax ferrireducens</name>
    <dbReference type="NCBI Taxonomy" id="338969"/>
    <lineage>
        <taxon>Bacteria</taxon>
        <taxon>Pseudomonadati</taxon>
        <taxon>Pseudomonadota</taxon>
        <taxon>Betaproteobacteria</taxon>
        <taxon>Burkholderiales</taxon>
        <taxon>Comamonadaceae</taxon>
        <taxon>Rhodoferax</taxon>
    </lineage>
</organism>
<dbReference type="SUPFAM" id="SSF46689">
    <property type="entry name" value="Homeodomain-like"/>
    <property type="match status" value="1"/>
</dbReference>
<dbReference type="Gene3D" id="1.10.10.60">
    <property type="entry name" value="Homeodomain-like"/>
    <property type="match status" value="1"/>
</dbReference>
<keyword evidence="1" id="KW-0678">Repressor</keyword>
<dbReference type="SMART" id="SM00342">
    <property type="entry name" value="HTH_ARAC"/>
    <property type="match status" value="1"/>
</dbReference>
<dbReference type="PRINTS" id="PR00032">
    <property type="entry name" value="HTHARAC"/>
</dbReference>
<dbReference type="PANTHER" id="PTHR11019:SF190">
    <property type="entry name" value="ARAC-FAMILY REGULATORY PROTEIN"/>
    <property type="match status" value="1"/>
</dbReference>
<evidence type="ECO:0000256" key="2">
    <source>
        <dbReference type="ARBA" id="ARBA00023015"/>
    </source>
</evidence>
<keyword evidence="8" id="KW-1185">Reference proteome</keyword>
<dbReference type="CDD" id="cd06124">
    <property type="entry name" value="cupin_NimR-like_N"/>
    <property type="match status" value="1"/>
</dbReference>
<dbReference type="FunFam" id="1.10.10.60:FF:000132">
    <property type="entry name" value="AraC family transcriptional regulator"/>
    <property type="match status" value="1"/>
</dbReference>
<feature type="domain" description="HTH araC/xylS-type" evidence="6">
    <location>
        <begin position="166"/>
        <end position="263"/>
    </location>
</feature>
<dbReference type="KEGG" id="rfr:Rfer_0409"/>
<evidence type="ECO:0000256" key="5">
    <source>
        <dbReference type="ARBA" id="ARBA00023163"/>
    </source>
</evidence>
<dbReference type="GO" id="GO:0003700">
    <property type="term" value="F:DNA-binding transcription factor activity"/>
    <property type="evidence" value="ECO:0007669"/>
    <property type="project" value="InterPro"/>
</dbReference>
<dbReference type="GO" id="GO:0043565">
    <property type="term" value="F:sequence-specific DNA binding"/>
    <property type="evidence" value="ECO:0007669"/>
    <property type="project" value="InterPro"/>
</dbReference>
<keyword evidence="4" id="KW-0010">Activator</keyword>
<dbReference type="SUPFAM" id="SSF51182">
    <property type="entry name" value="RmlC-like cupins"/>
    <property type="match status" value="1"/>
</dbReference>
<dbReference type="PANTHER" id="PTHR11019">
    <property type="entry name" value="HTH-TYPE TRANSCRIPTIONAL REGULATOR NIMR"/>
    <property type="match status" value="1"/>
</dbReference>
<evidence type="ECO:0000256" key="3">
    <source>
        <dbReference type="ARBA" id="ARBA00023125"/>
    </source>
</evidence>
<name>Q221Z0_ALBFT</name>
<evidence type="ECO:0000256" key="1">
    <source>
        <dbReference type="ARBA" id="ARBA00022491"/>
    </source>
</evidence>
<keyword evidence="2" id="KW-0805">Transcription regulation</keyword>
<gene>
    <name evidence="7" type="ordered locus">Rfer_0409</name>
</gene>
<dbReference type="Pfam" id="PF02311">
    <property type="entry name" value="AraC_binding"/>
    <property type="match status" value="1"/>
</dbReference>
<dbReference type="InterPro" id="IPR011051">
    <property type="entry name" value="RmlC_Cupin_sf"/>
</dbReference>
<dbReference type="PROSITE" id="PS00041">
    <property type="entry name" value="HTH_ARAC_FAMILY_1"/>
    <property type="match status" value="1"/>
</dbReference>
<dbReference type="STRING" id="338969.Rfer_0409"/>
<dbReference type="PROSITE" id="PS01124">
    <property type="entry name" value="HTH_ARAC_FAMILY_2"/>
    <property type="match status" value="1"/>
</dbReference>
<evidence type="ECO:0000313" key="7">
    <source>
        <dbReference type="EMBL" id="ABD68163.1"/>
    </source>
</evidence>
<dbReference type="Proteomes" id="UP000008332">
    <property type="component" value="Chromosome"/>
</dbReference>
<keyword evidence="5" id="KW-0804">Transcription</keyword>
<accession>Q221Z0</accession>
<dbReference type="InterPro" id="IPR018062">
    <property type="entry name" value="HTH_AraC-typ_CS"/>
</dbReference>
<dbReference type="Gene3D" id="2.60.120.10">
    <property type="entry name" value="Jelly Rolls"/>
    <property type="match status" value="1"/>
</dbReference>
<protein>
    <submittedName>
        <fullName evidence="7">Transcriptional regulator, AraC family</fullName>
    </submittedName>
</protein>
<sequence length="273" mass="30245">MRSLPSKAKNLQIAPFSDTLPAPIVFRSAYVPAEGMYPQHRHAWGEFVYSFSGVMEVKLADHHYLAPPQYGIWLPPDVEHVGLNRYEAVHCSLYIAPQGCGNLPRAACALTVSPLVRALLEHLRQQPPEQPGTLQDERLLRVLVDQLALAPCAGSYLPSSDDALLGAVLRMLEEQPGDNRSLPELAHAVHTTERTLMRRARRDLGMSFVEWRQRLRVVKAMPLLEAGQTVETIALDLGYGSASAFITMFKRLVGTTPDEFRKGADGRINAGTK</sequence>
<evidence type="ECO:0000313" key="8">
    <source>
        <dbReference type="Proteomes" id="UP000008332"/>
    </source>
</evidence>
<dbReference type="InterPro" id="IPR009057">
    <property type="entry name" value="Homeodomain-like_sf"/>
</dbReference>
<dbReference type="InterPro" id="IPR018060">
    <property type="entry name" value="HTH_AraC"/>
</dbReference>
<dbReference type="OrthoDB" id="9804543at2"/>
<dbReference type="RefSeq" id="WP_011462736.1">
    <property type="nucleotide sequence ID" value="NC_007908.1"/>
</dbReference>
<dbReference type="InterPro" id="IPR014710">
    <property type="entry name" value="RmlC-like_jellyroll"/>
</dbReference>
<evidence type="ECO:0000256" key="4">
    <source>
        <dbReference type="ARBA" id="ARBA00023159"/>
    </source>
</evidence>
<dbReference type="AlphaFoldDB" id="Q221Z0"/>
<proteinExistence type="predicted"/>
<keyword evidence="3" id="KW-0238">DNA-binding</keyword>
<dbReference type="Pfam" id="PF12833">
    <property type="entry name" value="HTH_18"/>
    <property type="match status" value="1"/>
</dbReference>
<dbReference type="eggNOG" id="COG2207">
    <property type="taxonomic scope" value="Bacteria"/>
</dbReference>
<dbReference type="HOGENOM" id="CLU_000445_87_0_4"/>
<dbReference type="InterPro" id="IPR020449">
    <property type="entry name" value="Tscrpt_reg_AraC-type_HTH"/>
</dbReference>
<reference evidence="8" key="1">
    <citation type="submission" date="2006-02" db="EMBL/GenBank/DDBJ databases">
        <title>Complete sequence of chromosome of Rhodoferax ferrireducens DSM 15236.</title>
        <authorList>
            <person name="Copeland A."/>
            <person name="Lucas S."/>
            <person name="Lapidus A."/>
            <person name="Barry K."/>
            <person name="Detter J.C."/>
            <person name="Glavina del Rio T."/>
            <person name="Hammon N."/>
            <person name="Israni S."/>
            <person name="Pitluck S."/>
            <person name="Brettin T."/>
            <person name="Bruce D."/>
            <person name="Han C."/>
            <person name="Tapia R."/>
            <person name="Gilna P."/>
            <person name="Kiss H."/>
            <person name="Schmutz J."/>
            <person name="Larimer F."/>
            <person name="Land M."/>
            <person name="Kyrpides N."/>
            <person name="Ivanova N."/>
            <person name="Richardson P."/>
        </authorList>
    </citation>
    <scope>NUCLEOTIDE SEQUENCE [LARGE SCALE GENOMIC DNA]</scope>
    <source>
        <strain evidence="8">ATCC BAA-621 / DSM 15236 / T118</strain>
    </source>
</reference>
<dbReference type="InterPro" id="IPR003313">
    <property type="entry name" value="AraC-bd"/>
</dbReference>
<evidence type="ECO:0000259" key="6">
    <source>
        <dbReference type="PROSITE" id="PS01124"/>
    </source>
</evidence>